<evidence type="ECO:0000259" key="7">
    <source>
        <dbReference type="Pfam" id="PF14322"/>
    </source>
</evidence>
<dbReference type="Pfam" id="PF07980">
    <property type="entry name" value="SusD_RagB"/>
    <property type="match status" value="1"/>
</dbReference>
<sequence length="448" mass="50168">MKRIPISFLPLLMAYVIMAAGCNKLLEEKSDQKLAVPSTITDFQALMDNFTVLNSSEPISLEISADDYSTSDADLAGSSEAQRRMYSWQKDYLFAPANNDWSTTYRAVYHCGSVISGLESSQIPRDAAFSNVMGQALVFRAKFYMQAMAVWGKSYLLSSGLDPGVPLRPSLNFNEATVRASLKEGYDQAIAGLKMAVPLLPVKSIHPYRPSRAAAYGLLARAMLYTGRYMEAGLYADSCIRLNDQLIDFNKLNAADRYPFVLFNSEVIFDTYAAPGGPVVSTRARVNPRIIEAYQPNDLRKTLFFTQTNGNYFFKGTYHQPLLFFGIATDEMYLILAECLVRTNQVQRGLAVLDKLLVSRFKTGTYRPLVSTDAEFALQLVLDERRKELVMRGLRWIDLKRLNAQGANILVSRGFNGQTVSLLPNDLRYALPIPEDIIQLSGIPQNER</sequence>
<keyword evidence="4" id="KW-0472">Membrane</keyword>
<dbReference type="SUPFAM" id="SSF48452">
    <property type="entry name" value="TPR-like"/>
    <property type="match status" value="1"/>
</dbReference>
<evidence type="ECO:0000256" key="4">
    <source>
        <dbReference type="ARBA" id="ARBA00023136"/>
    </source>
</evidence>
<evidence type="ECO:0000259" key="6">
    <source>
        <dbReference type="Pfam" id="PF07980"/>
    </source>
</evidence>
<name>A0A9X3IB04_9SPHI</name>
<dbReference type="Gene3D" id="1.25.40.390">
    <property type="match status" value="1"/>
</dbReference>
<dbReference type="Proteomes" id="UP001142592">
    <property type="component" value="Unassembled WGS sequence"/>
</dbReference>
<accession>A0A9X3IB04</accession>
<dbReference type="GO" id="GO:0009279">
    <property type="term" value="C:cell outer membrane"/>
    <property type="evidence" value="ECO:0007669"/>
    <property type="project" value="UniProtKB-SubCell"/>
</dbReference>
<proteinExistence type="inferred from homology"/>
<dbReference type="Pfam" id="PF14322">
    <property type="entry name" value="SusD-like_3"/>
    <property type="match status" value="1"/>
</dbReference>
<dbReference type="PROSITE" id="PS51257">
    <property type="entry name" value="PROKAR_LIPOPROTEIN"/>
    <property type="match status" value="1"/>
</dbReference>
<protein>
    <submittedName>
        <fullName evidence="8">RagB/SusD family nutrient uptake outer membrane protein</fullName>
    </submittedName>
</protein>
<keyword evidence="9" id="KW-1185">Reference proteome</keyword>
<comment type="subcellular location">
    <subcellularLocation>
        <location evidence="1">Cell outer membrane</location>
    </subcellularLocation>
</comment>
<dbReference type="InterPro" id="IPR011990">
    <property type="entry name" value="TPR-like_helical_dom_sf"/>
</dbReference>
<evidence type="ECO:0000256" key="2">
    <source>
        <dbReference type="ARBA" id="ARBA00006275"/>
    </source>
</evidence>
<comment type="similarity">
    <text evidence="2">Belongs to the SusD family.</text>
</comment>
<dbReference type="InterPro" id="IPR012944">
    <property type="entry name" value="SusD_RagB_dom"/>
</dbReference>
<organism evidence="8 9">
    <name type="scientific">Pedobacter agri</name>
    <dbReference type="NCBI Taxonomy" id="454586"/>
    <lineage>
        <taxon>Bacteria</taxon>
        <taxon>Pseudomonadati</taxon>
        <taxon>Bacteroidota</taxon>
        <taxon>Sphingobacteriia</taxon>
        <taxon>Sphingobacteriales</taxon>
        <taxon>Sphingobacteriaceae</taxon>
        <taxon>Pedobacter</taxon>
    </lineage>
</organism>
<reference evidence="8" key="1">
    <citation type="submission" date="2022-11" db="EMBL/GenBank/DDBJ databases">
        <authorList>
            <person name="Graham C."/>
            <person name="Newman J.D."/>
        </authorList>
    </citation>
    <scope>NUCLEOTIDE SEQUENCE</scope>
    <source>
        <strain evidence="8">DSM 19486</strain>
    </source>
</reference>
<comment type="caution">
    <text evidence="8">The sequence shown here is derived from an EMBL/GenBank/DDBJ whole genome shotgun (WGS) entry which is preliminary data.</text>
</comment>
<gene>
    <name evidence="8" type="ORF">OQZ29_22140</name>
</gene>
<feature type="domain" description="SusD-like N-terminal" evidence="7">
    <location>
        <begin position="26"/>
        <end position="224"/>
    </location>
</feature>
<evidence type="ECO:0000313" key="8">
    <source>
        <dbReference type="EMBL" id="MCX3267477.1"/>
    </source>
</evidence>
<dbReference type="EMBL" id="JAPJUH010000008">
    <property type="protein sequence ID" value="MCX3267477.1"/>
    <property type="molecule type" value="Genomic_DNA"/>
</dbReference>
<dbReference type="InterPro" id="IPR033985">
    <property type="entry name" value="SusD-like_N"/>
</dbReference>
<evidence type="ECO:0000313" key="9">
    <source>
        <dbReference type="Proteomes" id="UP001142592"/>
    </source>
</evidence>
<keyword evidence="3" id="KW-0732">Signal</keyword>
<evidence type="ECO:0000256" key="1">
    <source>
        <dbReference type="ARBA" id="ARBA00004442"/>
    </source>
</evidence>
<feature type="domain" description="RagB/SusD" evidence="6">
    <location>
        <begin position="331"/>
        <end position="419"/>
    </location>
</feature>
<keyword evidence="5" id="KW-0998">Cell outer membrane</keyword>
<dbReference type="RefSeq" id="WP_158549853.1">
    <property type="nucleotide sequence ID" value="NZ_JAPJUH010000008.1"/>
</dbReference>
<evidence type="ECO:0000256" key="3">
    <source>
        <dbReference type="ARBA" id="ARBA00022729"/>
    </source>
</evidence>
<dbReference type="AlphaFoldDB" id="A0A9X3IB04"/>
<evidence type="ECO:0000256" key="5">
    <source>
        <dbReference type="ARBA" id="ARBA00023237"/>
    </source>
</evidence>